<dbReference type="OrthoDB" id="10264738at2759"/>
<sequence>MGACCGKNDEFDGFMEEEEEDVEEENDIRDGDCGARVRLQGSSRFASMFTQKGRKGINQDAMTMWEDFTGEKDMIFCGVFDGHGPSGHNVASHVRDVLPSKLSSTFITSGLDGCNHSDVDINGYDDDNDDHDKGSHCHPSFSSWKANFIKAFKEMDEELSLDPNINCFCSGTTAVAILKQEGHLIIANLGDSRAVLCSRGKKNQPVPDQLTVDLKPNLPGEAKRISNCRGRIFATEKEPDVFRLWLPDQNCPGLAMARAFGDFCLKDFGLIATPKISYRKLTNKDEFVVLATDGLWDVLSNKEVVKIVASAKKRSMAAKLLVDRAVQAWRSKYPTSKVDDCAAICLFLKVPLTKSMSNVAGGNANDQNLVVPHSSNTIRSERDLEFLKSTMTLDSKEEWSALEGVSRVNSLVKLPRFANVMSWRKRSAKDNKDEEYYC</sequence>
<dbReference type="EMBL" id="JABCRI010000011">
    <property type="protein sequence ID" value="KAF8397184.1"/>
    <property type="molecule type" value="Genomic_DNA"/>
</dbReference>
<protein>
    <recommendedName>
        <fullName evidence="2">PPM-type phosphatase domain-containing protein</fullName>
    </recommendedName>
</protein>
<keyword evidence="4" id="KW-1185">Reference proteome</keyword>
<gene>
    <name evidence="3" type="ORF">HHK36_016091</name>
</gene>
<dbReference type="InterPro" id="IPR036457">
    <property type="entry name" value="PPM-type-like_dom_sf"/>
</dbReference>
<feature type="region of interest" description="Disordered" evidence="1">
    <location>
        <begin position="1"/>
        <end position="28"/>
    </location>
</feature>
<comment type="caution">
    <text evidence="3">The sequence shown here is derived from an EMBL/GenBank/DDBJ whole genome shotgun (WGS) entry which is preliminary data.</text>
</comment>
<dbReference type="GO" id="GO:0004722">
    <property type="term" value="F:protein serine/threonine phosphatase activity"/>
    <property type="evidence" value="ECO:0007669"/>
    <property type="project" value="InterPro"/>
</dbReference>
<dbReference type="InterPro" id="IPR001932">
    <property type="entry name" value="PPM-type_phosphatase-like_dom"/>
</dbReference>
<feature type="domain" description="PPM-type phosphatase" evidence="2">
    <location>
        <begin position="45"/>
        <end position="348"/>
    </location>
</feature>
<evidence type="ECO:0000313" key="4">
    <source>
        <dbReference type="Proteomes" id="UP000655225"/>
    </source>
</evidence>
<dbReference type="SMART" id="SM00332">
    <property type="entry name" value="PP2Cc"/>
    <property type="match status" value="1"/>
</dbReference>
<dbReference type="CDD" id="cd00143">
    <property type="entry name" value="PP2Cc"/>
    <property type="match status" value="1"/>
</dbReference>
<evidence type="ECO:0000259" key="2">
    <source>
        <dbReference type="PROSITE" id="PS51746"/>
    </source>
</evidence>
<evidence type="ECO:0000313" key="3">
    <source>
        <dbReference type="EMBL" id="KAF8397184.1"/>
    </source>
</evidence>
<dbReference type="Gene3D" id="3.60.40.10">
    <property type="entry name" value="PPM-type phosphatase domain"/>
    <property type="match status" value="1"/>
</dbReference>
<dbReference type="PROSITE" id="PS51746">
    <property type="entry name" value="PPM_2"/>
    <property type="match status" value="1"/>
</dbReference>
<reference evidence="3 4" key="1">
    <citation type="submission" date="2020-04" db="EMBL/GenBank/DDBJ databases">
        <title>Plant Genome Project.</title>
        <authorList>
            <person name="Zhang R.-G."/>
        </authorList>
    </citation>
    <scope>NUCLEOTIDE SEQUENCE [LARGE SCALE GENOMIC DNA]</scope>
    <source>
        <strain evidence="3">YNK0</strain>
        <tissue evidence="3">Leaf</tissue>
    </source>
</reference>
<proteinExistence type="predicted"/>
<dbReference type="InterPro" id="IPR015655">
    <property type="entry name" value="PP2C"/>
</dbReference>
<dbReference type="Pfam" id="PF00481">
    <property type="entry name" value="PP2C"/>
    <property type="match status" value="1"/>
</dbReference>
<dbReference type="SUPFAM" id="SSF81606">
    <property type="entry name" value="PP2C-like"/>
    <property type="match status" value="1"/>
</dbReference>
<name>A0A834YWK2_TETSI</name>
<evidence type="ECO:0000256" key="1">
    <source>
        <dbReference type="SAM" id="MobiDB-lite"/>
    </source>
</evidence>
<dbReference type="OMA" id="MSWRKRS"/>
<dbReference type="AlphaFoldDB" id="A0A834YWK2"/>
<dbReference type="Proteomes" id="UP000655225">
    <property type="component" value="Unassembled WGS sequence"/>
</dbReference>
<feature type="compositionally biased region" description="Acidic residues" evidence="1">
    <location>
        <begin position="11"/>
        <end position="27"/>
    </location>
</feature>
<accession>A0A834YWK2</accession>
<dbReference type="PANTHER" id="PTHR47992">
    <property type="entry name" value="PROTEIN PHOSPHATASE"/>
    <property type="match status" value="1"/>
</dbReference>
<organism evidence="3 4">
    <name type="scientific">Tetracentron sinense</name>
    <name type="common">Spur-leaf</name>
    <dbReference type="NCBI Taxonomy" id="13715"/>
    <lineage>
        <taxon>Eukaryota</taxon>
        <taxon>Viridiplantae</taxon>
        <taxon>Streptophyta</taxon>
        <taxon>Embryophyta</taxon>
        <taxon>Tracheophyta</taxon>
        <taxon>Spermatophyta</taxon>
        <taxon>Magnoliopsida</taxon>
        <taxon>Trochodendrales</taxon>
        <taxon>Trochodendraceae</taxon>
        <taxon>Tetracentron</taxon>
    </lineage>
</organism>